<accession>A0A7J8FZ09</accession>
<evidence type="ECO:0000313" key="2">
    <source>
        <dbReference type="Proteomes" id="UP000550707"/>
    </source>
</evidence>
<dbReference type="InParanoid" id="A0A7J8FZ09"/>
<name>A0A7J8FZ09_MOLMO</name>
<keyword evidence="2" id="KW-1185">Reference proteome</keyword>
<proteinExistence type="predicted"/>
<dbReference type="EMBL" id="JACASF010000010">
    <property type="protein sequence ID" value="KAF6452930.1"/>
    <property type="molecule type" value="Genomic_DNA"/>
</dbReference>
<reference evidence="1 2" key="1">
    <citation type="journal article" date="2020" name="Nature">
        <title>Six reference-quality genomes reveal evolution of bat adaptations.</title>
        <authorList>
            <person name="Jebb D."/>
            <person name="Huang Z."/>
            <person name="Pippel M."/>
            <person name="Hughes G.M."/>
            <person name="Lavrichenko K."/>
            <person name="Devanna P."/>
            <person name="Winkler S."/>
            <person name="Jermiin L.S."/>
            <person name="Skirmuntt E.C."/>
            <person name="Katzourakis A."/>
            <person name="Burkitt-Gray L."/>
            <person name="Ray D.A."/>
            <person name="Sullivan K.A.M."/>
            <person name="Roscito J.G."/>
            <person name="Kirilenko B.M."/>
            <person name="Davalos L.M."/>
            <person name="Corthals A.P."/>
            <person name="Power M.L."/>
            <person name="Jones G."/>
            <person name="Ransome R.D."/>
            <person name="Dechmann D.K.N."/>
            <person name="Locatelli A.G."/>
            <person name="Puechmaille S.J."/>
            <person name="Fedrigo O."/>
            <person name="Jarvis E.D."/>
            <person name="Hiller M."/>
            <person name="Vernes S.C."/>
            <person name="Myers E.W."/>
            <person name="Teeling E.C."/>
        </authorList>
    </citation>
    <scope>NUCLEOTIDE SEQUENCE [LARGE SCALE GENOMIC DNA]</scope>
    <source>
        <strain evidence="1">MMolMol1</strain>
        <tissue evidence="1">Muscle</tissue>
    </source>
</reference>
<sequence>MTGQAGQDSSKTFYPLCALLQMKHWSWLCDFFALTQHKISLPLTSILLCCFEYAGKFQGHRCLESSRGHCLTPAHSPASCFQNNLSSPFPPLIPPSPPLPTLSPALLCMSIVHAYKFCGLSLPHHPLFWGLSVCTPLPRLWDHPIPQTVVFITFHK</sequence>
<gene>
    <name evidence="1" type="ORF">HJG59_008229</name>
</gene>
<dbReference type="AlphaFoldDB" id="A0A7J8FZ09"/>
<evidence type="ECO:0000313" key="1">
    <source>
        <dbReference type="EMBL" id="KAF6452930.1"/>
    </source>
</evidence>
<comment type="caution">
    <text evidence="1">The sequence shown here is derived from an EMBL/GenBank/DDBJ whole genome shotgun (WGS) entry which is preliminary data.</text>
</comment>
<dbReference type="Proteomes" id="UP000550707">
    <property type="component" value="Unassembled WGS sequence"/>
</dbReference>
<organism evidence="1 2">
    <name type="scientific">Molossus molossus</name>
    <name type="common">Pallas' mastiff bat</name>
    <name type="synonym">Vespertilio molossus</name>
    <dbReference type="NCBI Taxonomy" id="27622"/>
    <lineage>
        <taxon>Eukaryota</taxon>
        <taxon>Metazoa</taxon>
        <taxon>Chordata</taxon>
        <taxon>Craniata</taxon>
        <taxon>Vertebrata</taxon>
        <taxon>Euteleostomi</taxon>
        <taxon>Mammalia</taxon>
        <taxon>Eutheria</taxon>
        <taxon>Laurasiatheria</taxon>
        <taxon>Chiroptera</taxon>
        <taxon>Yangochiroptera</taxon>
        <taxon>Molossidae</taxon>
        <taxon>Molossus</taxon>
    </lineage>
</organism>
<protein>
    <submittedName>
        <fullName evidence="1">Uncharacterized protein</fullName>
    </submittedName>
</protein>